<evidence type="ECO:0000313" key="1">
    <source>
        <dbReference type="EMBL" id="VDI31042.1"/>
    </source>
</evidence>
<name>A0A8B6E8X1_MYTGA</name>
<dbReference type="EMBL" id="UYJE01004753">
    <property type="protein sequence ID" value="VDI31042.1"/>
    <property type="molecule type" value="Genomic_DNA"/>
</dbReference>
<comment type="caution">
    <text evidence="1">The sequence shown here is derived from an EMBL/GenBank/DDBJ whole genome shotgun (WGS) entry which is preliminary data.</text>
</comment>
<proteinExistence type="predicted"/>
<dbReference type="OrthoDB" id="6133789at2759"/>
<evidence type="ECO:0000313" key="2">
    <source>
        <dbReference type="Proteomes" id="UP000596742"/>
    </source>
</evidence>
<sequence length="395" mass="45341">MVWSICNDLNFKYVQFTIDDGSTATKDASNSKPSGINAFSVLMSSQNELHMPDKPVPLSGKQLTGPQRLYSDIIDWASNIDQGWSLDTLDTDRDKRRKYIKELKLSVPIMIYRMSYGGNLGTLNFVWSVPIDDSPERATTNARIMSKIADNLPKYSTRAMRRDFINMYSQYVKTPKSVLRYMFHELTGTEPAHANAAQQTIDDRVANILLSSDDPELLLDYRSLNGSDADVKYGDFYEATGKYFEKQLLQVQERRHGTELYLPLAISMEDLKSEVAKTLPPETPIPNTETLRLQFMPSNSFQKTALKYTESFDVKFRVQTRMARVDHPDGKYVATLFRYVKEFCVKFRKEAVFVCMDDKAIVPIWGIWYSHFYRSAWSQQSINSINWTRAGCKGS</sequence>
<dbReference type="Proteomes" id="UP000596742">
    <property type="component" value="Unassembled WGS sequence"/>
</dbReference>
<reference evidence="1" key="1">
    <citation type="submission" date="2018-11" db="EMBL/GenBank/DDBJ databases">
        <authorList>
            <person name="Alioto T."/>
            <person name="Alioto T."/>
        </authorList>
    </citation>
    <scope>NUCLEOTIDE SEQUENCE</scope>
</reference>
<organism evidence="1 2">
    <name type="scientific">Mytilus galloprovincialis</name>
    <name type="common">Mediterranean mussel</name>
    <dbReference type="NCBI Taxonomy" id="29158"/>
    <lineage>
        <taxon>Eukaryota</taxon>
        <taxon>Metazoa</taxon>
        <taxon>Spiralia</taxon>
        <taxon>Lophotrochozoa</taxon>
        <taxon>Mollusca</taxon>
        <taxon>Bivalvia</taxon>
        <taxon>Autobranchia</taxon>
        <taxon>Pteriomorphia</taxon>
        <taxon>Mytilida</taxon>
        <taxon>Mytiloidea</taxon>
        <taxon>Mytilidae</taxon>
        <taxon>Mytilinae</taxon>
        <taxon>Mytilus</taxon>
    </lineage>
</organism>
<keyword evidence="2" id="KW-1185">Reference proteome</keyword>
<accession>A0A8B6E8X1</accession>
<protein>
    <submittedName>
        <fullName evidence="1">Uncharacterized protein</fullName>
    </submittedName>
</protein>
<dbReference type="AlphaFoldDB" id="A0A8B6E8X1"/>
<gene>
    <name evidence="1" type="ORF">MGAL_10B000067</name>
</gene>